<protein>
    <submittedName>
        <fullName evidence="1">Uncharacterized protein</fullName>
    </submittedName>
</protein>
<sequence>MSSVQRRPFLASAFARLSISTRIRLDCGLLNVHRQFSRSHMANVFEQRECGFFIACQTLGRR</sequence>
<reference evidence="1 3" key="1">
    <citation type="journal article" date="2018" name="Gigascience">
        <title>Genomes of trombidid mites reveal novel predicted allergens and laterally-transferred genes associated with secondary metabolism.</title>
        <authorList>
            <person name="Dong X."/>
            <person name="Chaisiri K."/>
            <person name="Xia D."/>
            <person name="Armstrong S.D."/>
            <person name="Fang Y."/>
            <person name="Donnelly M.J."/>
            <person name="Kadowaki T."/>
            <person name="McGarry J.W."/>
            <person name="Darby A.C."/>
            <person name="Makepeace B.L."/>
        </authorList>
    </citation>
    <scope>NUCLEOTIDE SEQUENCE [LARGE SCALE GENOMIC DNA]</scope>
    <source>
        <strain evidence="1">UoL-WK</strain>
    </source>
</reference>
<name>A0A443QT02_9ACAR</name>
<dbReference type="AlphaFoldDB" id="A0A443QT02"/>
<organism evidence="1 3">
    <name type="scientific">Dinothrombium tinctorium</name>
    <dbReference type="NCBI Taxonomy" id="1965070"/>
    <lineage>
        <taxon>Eukaryota</taxon>
        <taxon>Metazoa</taxon>
        <taxon>Ecdysozoa</taxon>
        <taxon>Arthropoda</taxon>
        <taxon>Chelicerata</taxon>
        <taxon>Arachnida</taxon>
        <taxon>Acari</taxon>
        <taxon>Acariformes</taxon>
        <taxon>Trombidiformes</taxon>
        <taxon>Prostigmata</taxon>
        <taxon>Anystina</taxon>
        <taxon>Parasitengona</taxon>
        <taxon>Trombidioidea</taxon>
        <taxon>Trombidiidae</taxon>
        <taxon>Dinothrombium</taxon>
    </lineage>
</organism>
<evidence type="ECO:0000313" key="3">
    <source>
        <dbReference type="Proteomes" id="UP000285301"/>
    </source>
</evidence>
<dbReference type="EMBL" id="NCKU01000602">
    <property type="protein sequence ID" value="RWS14874.1"/>
    <property type="molecule type" value="Genomic_DNA"/>
</dbReference>
<evidence type="ECO:0000313" key="2">
    <source>
        <dbReference type="EMBL" id="RWS14874.1"/>
    </source>
</evidence>
<keyword evidence="3" id="KW-1185">Reference proteome</keyword>
<accession>A0A443QT02</accession>
<dbReference type="Proteomes" id="UP000285301">
    <property type="component" value="Unassembled WGS sequence"/>
</dbReference>
<reference evidence="1" key="2">
    <citation type="submission" date="2018-11" db="EMBL/GenBank/DDBJ databases">
        <title>Trombidioid mite genomics.</title>
        <authorList>
            <person name="Dong X."/>
        </authorList>
    </citation>
    <scope>NUCLEOTIDE SEQUENCE</scope>
    <source>
        <strain evidence="1">UoL-WK</strain>
    </source>
</reference>
<proteinExistence type="predicted"/>
<comment type="caution">
    <text evidence="1">The sequence shown here is derived from an EMBL/GenBank/DDBJ whole genome shotgun (WGS) entry which is preliminary data.</text>
</comment>
<dbReference type="EMBL" id="NCKU01004307">
    <property type="protein sequence ID" value="RWS06157.1"/>
    <property type="molecule type" value="Genomic_DNA"/>
</dbReference>
<evidence type="ECO:0000313" key="1">
    <source>
        <dbReference type="EMBL" id="RWS06157.1"/>
    </source>
</evidence>
<gene>
    <name evidence="2" type="ORF">B4U79_01245</name>
    <name evidence="1" type="ORF">B4U79_10150</name>
</gene>